<evidence type="ECO:0000256" key="1">
    <source>
        <dbReference type="ARBA" id="ARBA00004141"/>
    </source>
</evidence>
<accession>A0A250XD68</accession>
<comment type="subcellular location">
    <subcellularLocation>
        <location evidence="1">Membrane</location>
        <topology evidence="1">Multi-pass membrane protein</topology>
    </subcellularLocation>
</comment>
<dbReference type="EMBL" id="BEGY01000055">
    <property type="protein sequence ID" value="GAX80700.1"/>
    <property type="molecule type" value="Genomic_DNA"/>
</dbReference>
<dbReference type="GO" id="GO:0008320">
    <property type="term" value="F:protein transmembrane transporter activity"/>
    <property type="evidence" value="ECO:0007669"/>
    <property type="project" value="TreeGrafter"/>
</dbReference>
<dbReference type="OrthoDB" id="159299at2759"/>
<sequence>MGYLDRFLGKRHKDVQEDVTNASTESTSSSTPEIMLDTSASSSSSSSYGPPSISSGSLSTPINTLMPSFPSATSGAGSSQPSARLYDPYEGISQAVGVRKQVFKLPQQPEFLFEEEANVRRRGWGENLQFYVGLGYILGGGSGVGAGLYRFATIKPDVIGPDTVKLKANRFLNSIGMYARPLANNCGILGLYFSAADSIIFNQLDKNGLPESMSSILAGGVSGAIFRLPRGPRSALIAGAVGTVAGTGIVALRTIFPAL</sequence>
<feature type="transmembrane region" description="Helical" evidence="6">
    <location>
        <begin position="235"/>
        <end position="256"/>
    </location>
</feature>
<dbReference type="AlphaFoldDB" id="A0A250XD68"/>
<proteinExistence type="predicted"/>
<evidence type="ECO:0000313" key="8">
    <source>
        <dbReference type="Proteomes" id="UP000232323"/>
    </source>
</evidence>
<protein>
    <recommendedName>
        <fullName evidence="9">Mitochondrial import inner membrane translocase subunit TIM23</fullName>
    </recommendedName>
</protein>
<reference evidence="7 8" key="1">
    <citation type="submission" date="2017-08" db="EMBL/GenBank/DDBJ databases">
        <title>Acidophilic green algal genome provides insights into adaptation to an acidic environment.</title>
        <authorList>
            <person name="Hirooka S."/>
            <person name="Hirose Y."/>
            <person name="Kanesaki Y."/>
            <person name="Higuchi S."/>
            <person name="Fujiwara T."/>
            <person name="Onuma R."/>
            <person name="Era A."/>
            <person name="Ohbayashi R."/>
            <person name="Uzuka A."/>
            <person name="Nozaki H."/>
            <person name="Yoshikawa H."/>
            <person name="Miyagishima S.Y."/>
        </authorList>
    </citation>
    <scope>NUCLEOTIDE SEQUENCE [LARGE SCALE GENOMIC DNA]</scope>
    <source>
        <strain evidence="7 8">NIES-2499</strain>
    </source>
</reference>
<evidence type="ECO:0000256" key="6">
    <source>
        <dbReference type="SAM" id="Phobius"/>
    </source>
</evidence>
<evidence type="ECO:0000313" key="7">
    <source>
        <dbReference type="EMBL" id="GAX80700.1"/>
    </source>
</evidence>
<dbReference type="GO" id="GO:0005744">
    <property type="term" value="C:TIM23 mitochondrial import inner membrane translocase complex"/>
    <property type="evidence" value="ECO:0007669"/>
    <property type="project" value="TreeGrafter"/>
</dbReference>
<keyword evidence="3 6" id="KW-1133">Transmembrane helix</keyword>
<dbReference type="STRING" id="1157962.A0A250XD68"/>
<name>A0A250XD68_9CHLO</name>
<evidence type="ECO:0000256" key="4">
    <source>
        <dbReference type="ARBA" id="ARBA00023136"/>
    </source>
</evidence>
<evidence type="ECO:0000256" key="5">
    <source>
        <dbReference type="SAM" id="MobiDB-lite"/>
    </source>
</evidence>
<keyword evidence="8" id="KW-1185">Reference proteome</keyword>
<evidence type="ECO:0008006" key="9">
    <source>
        <dbReference type="Google" id="ProtNLM"/>
    </source>
</evidence>
<comment type="caution">
    <text evidence="7">The sequence shown here is derived from an EMBL/GenBank/DDBJ whole genome shotgun (WGS) entry which is preliminary data.</text>
</comment>
<feature type="region of interest" description="Disordered" evidence="5">
    <location>
        <begin position="1"/>
        <end position="60"/>
    </location>
</feature>
<dbReference type="PANTHER" id="PTHR15371:SF0">
    <property type="entry name" value="SD19278P"/>
    <property type="match status" value="1"/>
</dbReference>
<feature type="compositionally biased region" description="Low complexity" evidence="5">
    <location>
        <begin position="39"/>
        <end position="59"/>
    </location>
</feature>
<dbReference type="PANTHER" id="PTHR15371">
    <property type="entry name" value="TIM23"/>
    <property type="match status" value="1"/>
</dbReference>
<dbReference type="GO" id="GO:0030150">
    <property type="term" value="P:protein import into mitochondrial matrix"/>
    <property type="evidence" value="ECO:0007669"/>
    <property type="project" value="TreeGrafter"/>
</dbReference>
<dbReference type="InterPro" id="IPR045238">
    <property type="entry name" value="Tim23-like"/>
</dbReference>
<keyword evidence="4 6" id="KW-0472">Membrane</keyword>
<gene>
    <name evidence="7" type="ORF">CEUSTIGMA_g8135.t1</name>
</gene>
<dbReference type="Pfam" id="PF02466">
    <property type="entry name" value="Tim17"/>
    <property type="match status" value="1"/>
</dbReference>
<organism evidence="7 8">
    <name type="scientific">Chlamydomonas eustigma</name>
    <dbReference type="NCBI Taxonomy" id="1157962"/>
    <lineage>
        <taxon>Eukaryota</taxon>
        <taxon>Viridiplantae</taxon>
        <taxon>Chlorophyta</taxon>
        <taxon>core chlorophytes</taxon>
        <taxon>Chlorophyceae</taxon>
        <taxon>CS clade</taxon>
        <taxon>Chlamydomonadales</taxon>
        <taxon>Chlamydomonadaceae</taxon>
        <taxon>Chlamydomonas</taxon>
    </lineage>
</organism>
<evidence type="ECO:0000256" key="2">
    <source>
        <dbReference type="ARBA" id="ARBA00022692"/>
    </source>
</evidence>
<keyword evidence="2 6" id="KW-0812">Transmembrane</keyword>
<dbReference type="Proteomes" id="UP000232323">
    <property type="component" value="Unassembled WGS sequence"/>
</dbReference>
<evidence type="ECO:0000256" key="3">
    <source>
        <dbReference type="ARBA" id="ARBA00022989"/>
    </source>
</evidence>